<evidence type="ECO:0000256" key="5">
    <source>
        <dbReference type="ARBA" id="ARBA00023136"/>
    </source>
</evidence>
<evidence type="ECO:0000256" key="3">
    <source>
        <dbReference type="ARBA" id="ARBA00022692"/>
    </source>
</evidence>
<dbReference type="Pfam" id="PF06081">
    <property type="entry name" value="ArAE_1"/>
    <property type="match status" value="1"/>
</dbReference>
<evidence type="ECO:0000313" key="9">
    <source>
        <dbReference type="Proteomes" id="UP001300604"/>
    </source>
</evidence>
<feature type="transmembrane region" description="Helical" evidence="7">
    <location>
        <begin position="67"/>
        <end position="84"/>
    </location>
</feature>
<keyword evidence="4 7" id="KW-1133">Transmembrane helix</keyword>
<feature type="compositionally biased region" description="Basic and acidic residues" evidence="6">
    <location>
        <begin position="286"/>
        <end position="296"/>
    </location>
</feature>
<dbReference type="EMBL" id="CP135996">
    <property type="protein sequence ID" value="WOC31955.1"/>
    <property type="molecule type" value="Genomic_DNA"/>
</dbReference>
<reference evidence="8" key="1">
    <citation type="submission" date="2023-09" db="EMBL/GenBank/DDBJ databases">
        <authorList>
            <person name="Zeng C."/>
        </authorList>
    </citation>
    <scope>NUCLEOTIDE SEQUENCE</scope>
    <source>
        <strain evidence="8">ZCY20-5</strain>
    </source>
</reference>
<feature type="transmembrane region" description="Helical" evidence="7">
    <location>
        <begin position="90"/>
        <end position="108"/>
    </location>
</feature>
<dbReference type="Proteomes" id="UP001300604">
    <property type="component" value="Chromosome"/>
</dbReference>
<evidence type="ECO:0000256" key="6">
    <source>
        <dbReference type="SAM" id="MobiDB-lite"/>
    </source>
</evidence>
<evidence type="ECO:0000313" key="8">
    <source>
        <dbReference type="EMBL" id="WOC31955.1"/>
    </source>
</evidence>
<dbReference type="KEGG" id="carl:PXC00_12275"/>
<keyword evidence="2" id="KW-1003">Cell membrane</keyword>
<feature type="region of interest" description="Disordered" evidence="6">
    <location>
        <begin position="277"/>
        <end position="296"/>
    </location>
</feature>
<dbReference type="GO" id="GO:0005886">
    <property type="term" value="C:plasma membrane"/>
    <property type="evidence" value="ECO:0007669"/>
    <property type="project" value="UniProtKB-SubCell"/>
</dbReference>
<proteinExistence type="predicted"/>
<keyword evidence="9" id="KW-1185">Reference proteome</keyword>
<evidence type="ECO:0000256" key="7">
    <source>
        <dbReference type="SAM" id="Phobius"/>
    </source>
</evidence>
<protein>
    <submittedName>
        <fullName evidence="8">Aromatic acid exporter family protein</fullName>
    </submittedName>
</protein>
<dbReference type="InterPro" id="IPR010343">
    <property type="entry name" value="ArAE_1"/>
</dbReference>
<reference evidence="8" key="2">
    <citation type="submission" date="2024-06" db="EMBL/GenBank/DDBJ databases">
        <title>Caproicibacterium argilliputei sp. nov, a novel caproic acid producing anaerobic bacterium isolated from pit mud.</title>
        <authorList>
            <person name="Xia S."/>
        </authorList>
    </citation>
    <scope>NUCLEOTIDE SEQUENCE</scope>
    <source>
        <strain evidence="8">ZCY20-5</strain>
    </source>
</reference>
<evidence type="ECO:0000256" key="2">
    <source>
        <dbReference type="ARBA" id="ARBA00022475"/>
    </source>
</evidence>
<name>A0AA97D7G6_9FIRM</name>
<feature type="transmembrane region" description="Helical" evidence="7">
    <location>
        <begin position="129"/>
        <end position="156"/>
    </location>
</feature>
<organism evidence="8 9">
    <name type="scientific">Caproicibacterium argilliputei</name>
    <dbReference type="NCBI Taxonomy" id="3030016"/>
    <lineage>
        <taxon>Bacteria</taxon>
        <taxon>Bacillati</taxon>
        <taxon>Bacillota</taxon>
        <taxon>Clostridia</taxon>
        <taxon>Eubacteriales</taxon>
        <taxon>Oscillospiraceae</taxon>
        <taxon>Caproicibacterium</taxon>
    </lineage>
</organism>
<evidence type="ECO:0000256" key="4">
    <source>
        <dbReference type="ARBA" id="ARBA00022989"/>
    </source>
</evidence>
<dbReference type="AlphaFoldDB" id="A0AA97D7G6"/>
<accession>A0AA97D7G6</accession>
<sequence>MIREAAHRLRQHTHLGLRIIKTGIAVTLCMALCDLLQLQQPFVAVVTAIISMGRSIDSTVRTGKDHFLAAIVGAVCGALLYHVSPHNAGLCGIGVILVIFLCQVLRLYRGTLMASFMFAMVMLHPDTAGTIQTVAWCLLAALLGIVVALAVNLLILPPNYAQNILQRDNLIHAMLTHAAEICEERLSAPDLDAVRVQIQQLQHDIRLYTSEWKLFRNRDDAVAAIAHRLVTYQEILNDLWAIDRLQKKLDSETAAVFAYHINRANLLLRELQPQLVPSAAPTKETQPPEKDGSDRQ</sequence>
<keyword evidence="5 7" id="KW-0472">Membrane</keyword>
<dbReference type="RefSeq" id="WP_275844760.1">
    <property type="nucleotide sequence ID" value="NZ_CP135996.1"/>
</dbReference>
<gene>
    <name evidence="8" type="ORF">PXC00_12275</name>
</gene>
<evidence type="ECO:0000256" key="1">
    <source>
        <dbReference type="ARBA" id="ARBA00004651"/>
    </source>
</evidence>
<comment type="subcellular location">
    <subcellularLocation>
        <location evidence="1">Cell membrane</location>
        <topology evidence="1">Multi-pass membrane protein</topology>
    </subcellularLocation>
</comment>
<keyword evidence="3 7" id="KW-0812">Transmembrane</keyword>